<proteinExistence type="predicted"/>
<dbReference type="eggNOG" id="COG2227">
    <property type="taxonomic scope" value="Bacteria"/>
</dbReference>
<dbReference type="Pfam" id="PF13489">
    <property type="entry name" value="Methyltransf_23"/>
    <property type="match status" value="1"/>
</dbReference>
<gene>
    <name evidence="4" type="ORF">P873_07285</name>
</gene>
<dbReference type="SUPFAM" id="SSF53335">
    <property type="entry name" value="S-adenosyl-L-methionine-dependent methyltransferases"/>
    <property type="match status" value="1"/>
</dbReference>
<evidence type="ECO:0008006" key="6">
    <source>
        <dbReference type="Google" id="ProtNLM"/>
    </source>
</evidence>
<comment type="caution">
    <text evidence="4">The sequence shown here is derived from an EMBL/GenBank/DDBJ whole genome shotgun (WGS) entry which is preliminary data.</text>
</comment>
<dbReference type="PANTHER" id="PTHR43464:SF19">
    <property type="entry name" value="UBIQUINONE BIOSYNTHESIS O-METHYLTRANSFERASE, MITOCHONDRIAL"/>
    <property type="match status" value="1"/>
</dbReference>
<dbReference type="PANTHER" id="PTHR43464">
    <property type="entry name" value="METHYLTRANSFERASE"/>
    <property type="match status" value="1"/>
</dbReference>
<keyword evidence="5" id="KW-1185">Reference proteome</keyword>
<organism evidence="4 5">
    <name type="scientific">Arenimonas composti TR7-09 = DSM 18010</name>
    <dbReference type="NCBI Taxonomy" id="1121013"/>
    <lineage>
        <taxon>Bacteria</taxon>
        <taxon>Pseudomonadati</taxon>
        <taxon>Pseudomonadota</taxon>
        <taxon>Gammaproteobacteria</taxon>
        <taxon>Lysobacterales</taxon>
        <taxon>Lysobacteraceae</taxon>
        <taxon>Arenimonas</taxon>
    </lineage>
</organism>
<name>A0A091BCU3_9GAMM</name>
<protein>
    <recommendedName>
        <fullName evidence="6">Methyltransferase type 12 domain-containing protein</fullName>
    </recommendedName>
</protein>
<keyword evidence="2" id="KW-0808">Transferase</keyword>
<dbReference type="InterPro" id="IPR029063">
    <property type="entry name" value="SAM-dependent_MTases_sf"/>
</dbReference>
<dbReference type="CDD" id="cd02440">
    <property type="entry name" value="AdoMet_MTases"/>
    <property type="match status" value="1"/>
</dbReference>
<dbReference type="EMBL" id="AWXU01000020">
    <property type="protein sequence ID" value="KFN50458.1"/>
    <property type="molecule type" value="Genomic_DNA"/>
</dbReference>
<dbReference type="GO" id="GO:0032259">
    <property type="term" value="P:methylation"/>
    <property type="evidence" value="ECO:0007669"/>
    <property type="project" value="UniProtKB-KW"/>
</dbReference>
<reference evidence="4 5" key="1">
    <citation type="submission" date="2013-09" db="EMBL/GenBank/DDBJ databases">
        <title>Genome sequencing of Arenimonas composti.</title>
        <authorList>
            <person name="Chen F."/>
            <person name="Wang G."/>
        </authorList>
    </citation>
    <scope>NUCLEOTIDE SEQUENCE [LARGE SCALE GENOMIC DNA]</scope>
    <source>
        <strain evidence="4 5">TR7-09</strain>
    </source>
</reference>
<dbReference type="AlphaFoldDB" id="A0A091BCU3"/>
<evidence type="ECO:0000256" key="1">
    <source>
        <dbReference type="ARBA" id="ARBA00022603"/>
    </source>
</evidence>
<evidence type="ECO:0000313" key="4">
    <source>
        <dbReference type="EMBL" id="KFN50458.1"/>
    </source>
</evidence>
<evidence type="ECO:0000256" key="2">
    <source>
        <dbReference type="ARBA" id="ARBA00022679"/>
    </source>
</evidence>
<accession>A0A091BCU3</accession>
<dbReference type="STRING" id="1121013.GCA_000426365_00843"/>
<evidence type="ECO:0000313" key="5">
    <source>
        <dbReference type="Proteomes" id="UP000029391"/>
    </source>
</evidence>
<dbReference type="RefSeq" id="WP_051239461.1">
    <property type="nucleotide sequence ID" value="NZ_AUFF01000001.1"/>
</dbReference>
<dbReference type="Gene3D" id="3.40.50.150">
    <property type="entry name" value="Vaccinia Virus protein VP39"/>
    <property type="match status" value="1"/>
</dbReference>
<dbReference type="Proteomes" id="UP000029391">
    <property type="component" value="Unassembled WGS sequence"/>
</dbReference>
<dbReference type="OrthoDB" id="9815644at2"/>
<keyword evidence="1" id="KW-0489">Methyltransferase</keyword>
<keyword evidence="3" id="KW-0949">S-adenosyl-L-methionine</keyword>
<evidence type="ECO:0000256" key="3">
    <source>
        <dbReference type="ARBA" id="ARBA00022691"/>
    </source>
</evidence>
<sequence>MSSAGEGRCPVCAAPLRTGLCDWHRVCPRCAYEGSTLVPRIDTQAAGGDLDEVAREQALGTLRRRNFARLAARLAAPSRSLAGDGAKPRLLDVGCAHGWFLEAVADTFAAEGLEPDAAIAAASRARGLAVRDGYFPDALAPGERWDVIAFNDVLEHIPDVDAVLAACRRHLRPGGLLVVNAPDRRGTLYRVGKALARVGRPGAFARLWQHGFPSPHVHYFDDASLGTLAGRHGFGLRTRLRLPAVGLAGLRERVRYGGDVSPMKGAAIAAAVAIAIPALALLPGDIHAWIFRREDREDGERSSGFDGTPGDP</sequence>
<dbReference type="GO" id="GO:0008168">
    <property type="term" value="F:methyltransferase activity"/>
    <property type="evidence" value="ECO:0007669"/>
    <property type="project" value="UniProtKB-KW"/>
</dbReference>